<dbReference type="Pfam" id="PF06082">
    <property type="entry name" value="YjbH"/>
    <property type="match status" value="1"/>
</dbReference>
<evidence type="ECO:0000313" key="2">
    <source>
        <dbReference type="Proteomes" id="UP001139095"/>
    </source>
</evidence>
<evidence type="ECO:0000313" key="1">
    <source>
        <dbReference type="EMBL" id="MCB5161532.1"/>
    </source>
</evidence>
<dbReference type="EMBL" id="JAJATW010000007">
    <property type="protein sequence ID" value="MCB5161532.1"/>
    <property type="molecule type" value="Genomic_DNA"/>
</dbReference>
<organism evidence="1 2">
    <name type="scientific">Marinomonas algarum</name>
    <dbReference type="NCBI Taxonomy" id="2883105"/>
    <lineage>
        <taxon>Bacteria</taxon>
        <taxon>Pseudomonadati</taxon>
        <taxon>Pseudomonadota</taxon>
        <taxon>Gammaproteobacteria</taxon>
        <taxon>Oceanospirillales</taxon>
        <taxon>Oceanospirillaceae</taxon>
        <taxon>Marinomonas</taxon>
    </lineage>
</organism>
<sequence length="766" mass="85661">MFFYPFLGRLNKRRGDSYRTLGALICMGIAPAGYAQSIDILDESAPSNKAPVLVKSTPFQTPSLTPTQSDLGGVGLLQMPTGRMAEEGMVSIGYNHNSEYQFFTLSLQVMPWLETTLRYTQVEDLLYSDREEFSGDTKLADKGIDAKLRLWTENQWRPEVSVGLRDLGGTGLFDGEFIAASKRLSTDHYGELDFTLGLGWGYFGTRGTVSNPFCTAGDRFCDRITDSNGNGGSIDYQRWFTGPSSLFGGIEYQTPFEPLSFKLEYDGNDYSQDTPVLRGGIDMTPRSPWNIGAVYALNDNFSLRVGYERGTTTTLGLTFASNFDTIKSPWVDNPIPALGTQQASDLDSVDWPNLTAELSNIAGYHTHKVYQNEQGEHVTLVAQQSKYRDRDMAAERAAAVLANYLPDSVSTYQVVETQKNIPVKSTEISAQGYRDIATVDYFNPNIKDALLTLPNHHQYEITSSEPIYDQFEPFNYNISPDLTQSIGNPESFYLYSVTLEGDASYWLTSNLELSSSVSLNLIDNLDQLGDSLPEDGTDNYRVRTLIRSYIHDNDVYMSNLQLTWFEKYSQNWYQQIYGGYLETMFAGVGTEVLYRRPNANWAIGVDANLIAQRDPSSQFALFESDNAYSPDAKVLSKGTTGHVSLYYQTDFSFMKDFLVQLNVGQFLAADVGARLDVSKQYKSGVIIGAYASKTDMSAEEFGEGSFTKGFYMSIPFDTISIKPNNSRADISWQPLTRDGGQMLDKRNSLFGITDLVAPWYQRPNQN</sequence>
<proteinExistence type="predicted"/>
<gene>
    <name evidence="1" type="ORF">LG368_06410</name>
</gene>
<protein>
    <submittedName>
        <fullName evidence="1">YjbH domain-containing protein</fullName>
    </submittedName>
</protein>
<dbReference type="RefSeq" id="WP_226753907.1">
    <property type="nucleotide sequence ID" value="NZ_JAJATW010000007.1"/>
</dbReference>
<keyword evidence="2" id="KW-1185">Reference proteome</keyword>
<accession>A0A9X1LCI9</accession>
<dbReference type="Proteomes" id="UP001139095">
    <property type="component" value="Unassembled WGS sequence"/>
</dbReference>
<comment type="caution">
    <text evidence="1">The sequence shown here is derived from an EMBL/GenBank/DDBJ whole genome shotgun (WGS) entry which is preliminary data.</text>
</comment>
<reference evidence="1" key="1">
    <citation type="submission" date="2021-10" db="EMBL/GenBank/DDBJ databases">
        <title>Marinomonas pontica sp. nov., isolated from the Black Sea.</title>
        <authorList>
            <person name="Zhao L.-H."/>
            <person name="Xue J.-H."/>
        </authorList>
    </citation>
    <scope>NUCLEOTIDE SEQUENCE</scope>
    <source>
        <strain evidence="1">E8</strain>
    </source>
</reference>
<dbReference type="InterPro" id="IPR010344">
    <property type="entry name" value="YbjH"/>
</dbReference>
<dbReference type="AlphaFoldDB" id="A0A9X1LCI9"/>
<name>A0A9X1LCI9_9GAMM</name>